<dbReference type="PANTHER" id="PTHR32182">
    <property type="entry name" value="DNA REPLICATION AND REPAIR PROTEIN RECF"/>
    <property type="match status" value="1"/>
</dbReference>
<dbReference type="Proteomes" id="UP000234483">
    <property type="component" value="Unassembled WGS sequence"/>
</dbReference>
<keyword evidence="6" id="KW-1185">Reference proteome</keyword>
<dbReference type="Proteomes" id="UP000281192">
    <property type="component" value="Chromosome"/>
</dbReference>
<dbReference type="EMBL" id="PJRQ01000007">
    <property type="protein sequence ID" value="PLR20122.1"/>
    <property type="molecule type" value="Genomic_DNA"/>
</dbReference>
<dbReference type="GO" id="GO:0000731">
    <property type="term" value="P:DNA synthesis involved in DNA repair"/>
    <property type="evidence" value="ECO:0007669"/>
    <property type="project" value="TreeGrafter"/>
</dbReference>
<dbReference type="EMBL" id="CP026100">
    <property type="protein sequence ID" value="AYV49531.1"/>
    <property type="molecule type" value="Genomic_DNA"/>
</dbReference>
<dbReference type="OrthoDB" id="9816534at2"/>
<dbReference type="Pfam" id="PF13175">
    <property type="entry name" value="AAA_15"/>
    <property type="match status" value="1"/>
</dbReference>
<evidence type="ECO:0000313" key="6">
    <source>
        <dbReference type="Proteomes" id="UP000281192"/>
    </source>
</evidence>
<dbReference type="KEGG" id="cfh:C1707_11130"/>
<dbReference type="AlphaFoldDB" id="A0A2N5D263"/>
<protein>
    <submittedName>
        <fullName evidence="4">Uncharacterized protein</fullName>
    </submittedName>
</protein>
<dbReference type="RefSeq" id="WP_101711516.1">
    <property type="nucleotide sequence ID" value="NZ_CP026100.1"/>
</dbReference>
<evidence type="ECO:0000313" key="3">
    <source>
        <dbReference type="EMBL" id="AYV49531.1"/>
    </source>
</evidence>
<dbReference type="InterPro" id="IPR014555">
    <property type="entry name" value="RecF-like"/>
</dbReference>
<name>A0A2N5D263_9CAUL</name>
<reference evidence="3 6" key="2">
    <citation type="submission" date="2018-01" db="EMBL/GenBank/DDBJ databases">
        <title>Complete genome sequence of Caulobacter flavus RHGG3.</title>
        <authorList>
            <person name="Yang E."/>
        </authorList>
    </citation>
    <scope>NUCLEOTIDE SEQUENCE [LARGE SCALE GENOMIC DNA]</scope>
    <source>
        <strain evidence="3 6">RHGG3</strain>
    </source>
</reference>
<evidence type="ECO:0000259" key="1">
    <source>
        <dbReference type="Pfam" id="PF13175"/>
    </source>
</evidence>
<dbReference type="Pfam" id="PF13304">
    <property type="entry name" value="AAA_21"/>
    <property type="match status" value="1"/>
</dbReference>
<evidence type="ECO:0000313" key="4">
    <source>
        <dbReference type="EMBL" id="PLR20122.1"/>
    </source>
</evidence>
<feature type="domain" description="ATPase AAA-type core" evidence="2">
    <location>
        <begin position="299"/>
        <end position="398"/>
    </location>
</feature>
<accession>A0A2N5D263</accession>
<reference evidence="4 5" key="1">
    <citation type="submission" date="2017-12" db="EMBL/GenBank/DDBJ databases">
        <title>The genome sequence of Caulobacter flavus CGMCC1 15093.</title>
        <authorList>
            <person name="Gao J."/>
            <person name="Mao X."/>
            <person name="Sun J."/>
        </authorList>
    </citation>
    <scope>NUCLEOTIDE SEQUENCE [LARGE SCALE GENOMIC DNA]</scope>
    <source>
        <strain evidence="4 5">CGMCC1 15093</strain>
    </source>
</reference>
<dbReference type="PIRSF" id="PIRSF029347">
    <property type="entry name" value="RecF"/>
    <property type="match status" value="1"/>
</dbReference>
<proteinExistence type="predicted"/>
<dbReference type="GO" id="GO:0005524">
    <property type="term" value="F:ATP binding"/>
    <property type="evidence" value="ECO:0007669"/>
    <property type="project" value="InterPro"/>
</dbReference>
<dbReference type="InterPro" id="IPR041685">
    <property type="entry name" value="AAA_GajA/Old/RecF-like"/>
</dbReference>
<dbReference type="InterPro" id="IPR027417">
    <property type="entry name" value="P-loop_NTPase"/>
</dbReference>
<sequence length="454" mass="50722">MLRTIEVDGFRSLLDFKIALEDGLNILVGSNGTGKSNFITFLDFIAAFIEGNLNSAIGVAHGSGAVFSKEKYDSQSNAKLSFIVRGDLKEIRPTTNWFPDEARHKGPLDYEYKCTLGYIAEVPAIYVAEETVTVTLHNLKPFSIHRKTEHYDGDFHSKVSLSARSHAIAKSMLRWQRGSNRDTEIERILSHIVRPDMSLINYIRSDHVAFMSLSLELTQYRSINIDPAMARLPTPVGLTSELERNGKGLAGSLYQLKEGQYFSRRLQARRSTKAIREHQAKTYKSIISWCKEVNQNIASVDVKLDFQAAEFRPSMTFSVDGSEALYPFSRISDGTVKWLALSTILFLEEAASVIEEPENFLHPFMQESFINLCRQVMNNAEGGTKGLIISTHSPTILDCCTPSEIIIISLDGAKTTSSRVANRQQLADKIANSRFGLGYYYRSGALYAEDSSPG</sequence>
<dbReference type="SUPFAM" id="SSF52540">
    <property type="entry name" value="P-loop containing nucleoside triphosphate hydrolases"/>
    <property type="match status" value="1"/>
</dbReference>
<feature type="domain" description="Endonuclease GajA/Old nuclease/RecF-like AAA" evidence="1">
    <location>
        <begin position="1"/>
        <end position="47"/>
    </location>
</feature>
<gene>
    <name evidence="3" type="ORF">C1707_11130</name>
    <name evidence="4" type="ORF">CFHF_02640</name>
</gene>
<dbReference type="GO" id="GO:0016887">
    <property type="term" value="F:ATP hydrolysis activity"/>
    <property type="evidence" value="ECO:0007669"/>
    <property type="project" value="InterPro"/>
</dbReference>
<dbReference type="GO" id="GO:0006302">
    <property type="term" value="P:double-strand break repair"/>
    <property type="evidence" value="ECO:0007669"/>
    <property type="project" value="TreeGrafter"/>
</dbReference>
<dbReference type="InterPro" id="IPR003959">
    <property type="entry name" value="ATPase_AAA_core"/>
</dbReference>
<dbReference type="PANTHER" id="PTHR32182:SF22">
    <property type="entry name" value="ATP-DEPENDENT ENDONUCLEASE, OLD FAMILY-RELATED"/>
    <property type="match status" value="1"/>
</dbReference>
<evidence type="ECO:0000259" key="2">
    <source>
        <dbReference type="Pfam" id="PF13304"/>
    </source>
</evidence>
<organism evidence="4 5">
    <name type="scientific">Caulobacter flavus</name>
    <dbReference type="NCBI Taxonomy" id="1679497"/>
    <lineage>
        <taxon>Bacteria</taxon>
        <taxon>Pseudomonadati</taxon>
        <taxon>Pseudomonadota</taxon>
        <taxon>Alphaproteobacteria</taxon>
        <taxon>Caulobacterales</taxon>
        <taxon>Caulobacteraceae</taxon>
        <taxon>Caulobacter</taxon>
    </lineage>
</organism>
<evidence type="ECO:0000313" key="5">
    <source>
        <dbReference type="Proteomes" id="UP000234483"/>
    </source>
</evidence>
<dbReference type="Gene3D" id="3.40.50.300">
    <property type="entry name" value="P-loop containing nucleotide triphosphate hydrolases"/>
    <property type="match status" value="2"/>
</dbReference>